<evidence type="ECO:0000256" key="1">
    <source>
        <dbReference type="SAM" id="MobiDB-lite"/>
    </source>
</evidence>
<evidence type="ECO:0000313" key="2">
    <source>
        <dbReference type="EMBL" id="KIK12797.1"/>
    </source>
</evidence>
<organism evidence="2 3">
    <name type="scientific">Pisolithus microcarpus 441</name>
    <dbReference type="NCBI Taxonomy" id="765257"/>
    <lineage>
        <taxon>Eukaryota</taxon>
        <taxon>Fungi</taxon>
        <taxon>Dikarya</taxon>
        <taxon>Basidiomycota</taxon>
        <taxon>Agaricomycotina</taxon>
        <taxon>Agaricomycetes</taxon>
        <taxon>Agaricomycetidae</taxon>
        <taxon>Boletales</taxon>
        <taxon>Sclerodermatineae</taxon>
        <taxon>Pisolithaceae</taxon>
        <taxon>Pisolithus</taxon>
    </lineage>
</organism>
<dbReference type="STRING" id="765257.A0A0C9YQZ6"/>
<accession>A0A0C9YQZ6</accession>
<protein>
    <submittedName>
        <fullName evidence="2">Uncharacterized protein</fullName>
    </submittedName>
</protein>
<gene>
    <name evidence="2" type="ORF">PISMIDRAFT_18477</name>
</gene>
<reference evidence="3" key="2">
    <citation type="submission" date="2015-01" db="EMBL/GenBank/DDBJ databases">
        <title>Evolutionary Origins and Diversification of the Mycorrhizal Mutualists.</title>
        <authorList>
            <consortium name="DOE Joint Genome Institute"/>
            <consortium name="Mycorrhizal Genomics Consortium"/>
            <person name="Kohler A."/>
            <person name="Kuo A."/>
            <person name="Nagy L.G."/>
            <person name="Floudas D."/>
            <person name="Copeland A."/>
            <person name="Barry K.W."/>
            <person name="Cichocki N."/>
            <person name="Veneault-Fourrey C."/>
            <person name="LaButti K."/>
            <person name="Lindquist E.A."/>
            <person name="Lipzen A."/>
            <person name="Lundell T."/>
            <person name="Morin E."/>
            <person name="Murat C."/>
            <person name="Riley R."/>
            <person name="Ohm R."/>
            <person name="Sun H."/>
            <person name="Tunlid A."/>
            <person name="Henrissat B."/>
            <person name="Grigoriev I.V."/>
            <person name="Hibbett D.S."/>
            <person name="Martin F."/>
        </authorList>
    </citation>
    <scope>NUCLEOTIDE SEQUENCE [LARGE SCALE GENOMIC DNA]</scope>
    <source>
        <strain evidence="3">441</strain>
    </source>
</reference>
<reference evidence="2 3" key="1">
    <citation type="submission" date="2014-04" db="EMBL/GenBank/DDBJ databases">
        <authorList>
            <consortium name="DOE Joint Genome Institute"/>
            <person name="Kuo A."/>
            <person name="Kohler A."/>
            <person name="Costa M.D."/>
            <person name="Nagy L.G."/>
            <person name="Floudas D."/>
            <person name="Copeland A."/>
            <person name="Barry K.W."/>
            <person name="Cichocki N."/>
            <person name="Veneault-Fourrey C."/>
            <person name="LaButti K."/>
            <person name="Lindquist E.A."/>
            <person name="Lipzen A."/>
            <person name="Lundell T."/>
            <person name="Morin E."/>
            <person name="Murat C."/>
            <person name="Sun H."/>
            <person name="Tunlid A."/>
            <person name="Henrissat B."/>
            <person name="Grigoriev I.V."/>
            <person name="Hibbett D.S."/>
            <person name="Martin F."/>
            <person name="Nordberg H.P."/>
            <person name="Cantor M.N."/>
            <person name="Hua S.X."/>
        </authorList>
    </citation>
    <scope>NUCLEOTIDE SEQUENCE [LARGE SCALE GENOMIC DNA]</scope>
    <source>
        <strain evidence="2 3">441</strain>
    </source>
</reference>
<dbReference type="Proteomes" id="UP000054018">
    <property type="component" value="Unassembled WGS sequence"/>
</dbReference>
<evidence type="ECO:0000313" key="3">
    <source>
        <dbReference type="Proteomes" id="UP000054018"/>
    </source>
</evidence>
<proteinExistence type="predicted"/>
<name>A0A0C9YQZ6_9AGAM</name>
<dbReference type="OrthoDB" id="2674327at2759"/>
<feature type="compositionally biased region" description="Low complexity" evidence="1">
    <location>
        <begin position="61"/>
        <end position="76"/>
    </location>
</feature>
<dbReference type="EMBL" id="KN834047">
    <property type="protein sequence ID" value="KIK12797.1"/>
    <property type="molecule type" value="Genomic_DNA"/>
</dbReference>
<feature type="region of interest" description="Disordered" evidence="1">
    <location>
        <begin position="34"/>
        <end position="96"/>
    </location>
</feature>
<sequence length="499" mass="55096">MPPPQFFTALKNMQAWPQFPVPNSTALDTSSCLLPVTSTSHTPSIPAPFPLPTPPQPARPSTPTSTPIIDPTSSGPRMSSDLPPAQSGPSPRAWPDDISGLSEVVAPLLSYFSSGMDMLLDSVQKSQSKSHETIMKEISTIHKHLSTSNLAAKDQLGLGGGESSYSFRQSQKKATKQCHFVAADPWLPVTSQDKQEHSVFLRCIRKHTLTLLKISGYKYLRNAKCTLSQQQVDQYEQGLPGCLQITATDFMVDCLHNQDSPFNQDAATVFAEDFLEKITRHSWYASAKIPERYCNHETIRTPFIAHLAYVKSRYREVVTAVDEDPDNARRAMNARLQKSSHGSRKVHLLKMRLDAMADHPTLQQHLPLINDLGTQAMSSDESEDDVRRTISYPHVYPAWCSQQLATILWQADDVAAANTAVSIGKCKKVGTQLQLCPHSTKVNTAAAALPGLPRNCYNTSWLANLIPHQVKALRVQDMDYNFGSHSSPSLPTPSNAMQS</sequence>
<keyword evidence="3" id="KW-1185">Reference proteome</keyword>
<dbReference type="HOGENOM" id="CLU_546425_0_0_1"/>
<feature type="compositionally biased region" description="Pro residues" evidence="1">
    <location>
        <begin position="45"/>
        <end position="60"/>
    </location>
</feature>
<dbReference type="AlphaFoldDB" id="A0A0C9YQZ6"/>